<proteinExistence type="inferred from homology"/>
<evidence type="ECO:0000256" key="5">
    <source>
        <dbReference type="ARBA" id="ARBA00022801"/>
    </source>
</evidence>
<dbReference type="GO" id="GO:0000105">
    <property type="term" value="P:L-histidine biosynthetic process"/>
    <property type="evidence" value="ECO:0007669"/>
    <property type="project" value="UniProtKB-UniRule"/>
</dbReference>
<dbReference type="GO" id="GO:0008270">
    <property type="term" value="F:zinc ion binding"/>
    <property type="evidence" value="ECO:0007669"/>
    <property type="project" value="UniProtKB-UniRule"/>
</dbReference>
<feature type="binding site" evidence="7">
    <location>
        <position position="92"/>
    </location>
    <ligand>
        <name>Mg(2+)</name>
        <dbReference type="ChEBI" id="CHEBI:18420"/>
    </ligand>
</feature>
<feature type="binding site" evidence="7">
    <location>
        <position position="96"/>
    </location>
    <ligand>
        <name>Mg(2+)</name>
        <dbReference type="ChEBI" id="CHEBI:18420"/>
    </ligand>
</feature>
<dbReference type="EC" id="3.5.4.19" evidence="7"/>
<evidence type="ECO:0000313" key="10">
    <source>
        <dbReference type="Proteomes" id="UP001524383"/>
    </source>
</evidence>
<evidence type="ECO:0000256" key="3">
    <source>
        <dbReference type="ARBA" id="ARBA00022490"/>
    </source>
</evidence>
<keyword evidence="6 7" id="KW-0368">Histidine biosynthesis</keyword>
<feature type="binding site" evidence="7">
    <location>
        <position position="109"/>
    </location>
    <ligand>
        <name>Zn(2+)</name>
        <dbReference type="ChEBI" id="CHEBI:29105"/>
        <note>ligand shared between dimeric partners</note>
    </ligand>
</feature>
<dbReference type="InterPro" id="IPR038019">
    <property type="entry name" value="PRib_AMP_CycHydrolase_sf"/>
</dbReference>
<comment type="caution">
    <text evidence="9">The sequence shown here is derived from an EMBL/GenBank/DDBJ whole genome shotgun (WGS) entry which is preliminary data.</text>
</comment>
<name>A0ABD4TL98_9EURY</name>
<comment type="similarity">
    <text evidence="7">Belongs to the PRA-CH family.</text>
</comment>
<dbReference type="GO" id="GO:0005737">
    <property type="term" value="C:cytoplasm"/>
    <property type="evidence" value="ECO:0007669"/>
    <property type="project" value="UniProtKB-SubCell"/>
</dbReference>
<dbReference type="GO" id="GO:0000287">
    <property type="term" value="F:magnesium ion binding"/>
    <property type="evidence" value="ECO:0007669"/>
    <property type="project" value="UniProtKB-UniRule"/>
</dbReference>
<evidence type="ECO:0000256" key="4">
    <source>
        <dbReference type="ARBA" id="ARBA00022605"/>
    </source>
</evidence>
<comment type="catalytic activity">
    <reaction evidence="1 7">
        <text>1-(5-phospho-beta-D-ribosyl)-5'-AMP + H2O = 1-(5-phospho-beta-D-ribosyl)-5-[(5-phospho-beta-D-ribosylamino)methylideneamino]imidazole-4-carboxamide</text>
        <dbReference type="Rhea" id="RHEA:20049"/>
        <dbReference type="ChEBI" id="CHEBI:15377"/>
        <dbReference type="ChEBI" id="CHEBI:58435"/>
        <dbReference type="ChEBI" id="CHEBI:59457"/>
        <dbReference type="EC" id="3.5.4.19"/>
    </reaction>
</comment>
<comment type="cofactor">
    <cofactor evidence="7">
        <name>Mg(2+)</name>
        <dbReference type="ChEBI" id="CHEBI:18420"/>
    </cofactor>
    <text evidence="7">Binds 1 Mg(2+) ion per subunit.</text>
</comment>
<dbReference type="Gene3D" id="3.10.20.810">
    <property type="entry name" value="Phosphoribosyl-AMP cyclohydrolase"/>
    <property type="match status" value="1"/>
</dbReference>
<comment type="subcellular location">
    <subcellularLocation>
        <location evidence="7">Cytoplasm</location>
    </subcellularLocation>
</comment>
<keyword evidence="4 7" id="KW-0028">Amino-acid biosynthesis</keyword>
<dbReference type="FunFam" id="3.10.20.810:FF:000001">
    <property type="entry name" value="Histidine biosynthesis bifunctional protein HisIE"/>
    <property type="match status" value="1"/>
</dbReference>
<evidence type="ECO:0000256" key="2">
    <source>
        <dbReference type="ARBA" id="ARBA00005169"/>
    </source>
</evidence>
<dbReference type="HAMAP" id="MF_01021">
    <property type="entry name" value="HisI"/>
    <property type="match status" value="1"/>
</dbReference>
<organism evidence="9 10">
    <name type="scientific">Methanocalculus taiwanensis</name>
    <dbReference type="NCBI Taxonomy" id="106207"/>
    <lineage>
        <taxon>Archaea</taxon>
        <taxon>Methanobacteriati</taxon>
        <taxon>Methanobacteriota</taxon>
        <taxon>Stenosarchaea group</taxon>
        <taxon>Methanomicrobia</taxon>
        <taxon>Methanomicrobiales</taxon>
        <taxon>Methanocalculaceae</taxon>
        <taxon>Methanocalculus</taxon>
    </lineage>
</organism>
<comment type="subunit">
    <text evidence="7">Homodimer.</text>
</comment>
<keyword evidence="7" id="KW-0479">Metal-binding</keyword>
<dbReference type="PANTHER" id="PTHR42945:SF1">
    <property type="entry name" value="HISTIDINE BIOSYNTHESIS BIFUNCTIONAL PROTEIN HIS7"/>
    <property type="match status" value="1"/>
</dbReference>
<feature type="domain" description="Phosphoribosyl-AMP cyclohydrolase" evidence="8">
    <location>
        <begin position="45"/>
        <end position="118"/>
    </location>
</feature>
<dbReference type="NCBIfam" id="NF000768">
    <property type="entry name" value="PRK00051.1"/>
    <property type="match status" value="1"/>
</dbReference>
<dbReference type="PANTHER" id="PTHR42945">
    <property type="entry name" value="HISTIDINE BIOSYNTHESIS BIFUNCTIONAL PROTEIN"/>
    <property type="match status" value="1"/>
</dbReference>
<evidence type="ECO:0000313" key="9">
    <source>
        <dbReference type="EMBL" id="MCQ1538080.1"/>
    </source>
</evidence>
<dbReference type="Proteomes" id="UP001524383">
    <property type="component" value="Unassembled WGS sequence"/>
</dbReference>
<dbReference type="SUPFAM" id="SSF141734">
    <property type="entry name" value="HisI-like"/>
    <property type="match status" value="1"/>
</dbReference>
<dbReference type="InterPro" id="IPR002496">
    <property type="entry name" value="PRib_AMP_CycHydrolase_dom"/>
</dbReference>
<feature type="binding site" evidence="7">
    <location>
        <position position="94"/>
    </location>
    <ligand>
        <name>Mg(2+)</name>
        <dbReference type="ChEBI" id="CHEBI:18420"/>
    </ligand>
</feature>
<protein>
    <recommendedName>
        <fullName evidence="7">Phosphoribosyl-AMP cyclohydrolase</fullName>
        <shortName evidence="7">PRA-CH</shortName>
        <ecNumber evidence="7">3.5.4.19</ecNumber>
    </recommendedName>
</protein>
<dbReference type="Pfam" id="PF01502">
    <property type="entry name" value="PRA-CH"/>
    <property type="match status" value="1"/>
</dbReference>
<dbReference type="Gene3D" id="4.10.80.70">
    <property type="match status" value="1"/>
</dbReference>
<reference evidence="9 10" key="1">
    <citation type="submission" date="2019-08" db="EMBL/GenBank/DDBJ databases">
        <authorList>
            <person name="Chen S.-C."/>
            <person name="Lai M.-C."/>
            <person name="You Y.-T."/>
        </authorList>
    </citation>
    <scope>NUCLEOTIDE SEQUENCE [LARGE SCALE GENOMIC DNA]</scope>
    <source>
        <strain evidence="9 10">P2F9704a</strain>
    </source>
</reference>
<keyword evidence="7" id="KW-0460">Magnesium</keyword>
<dbReference type="GO" id="GO:0004635">
    <property type="term" value="F:phosphoribosyl-AMP cyclohydrolase activity"/>
    <property type="evidence" value="ECO:0007669"/>
    <property type="project" value="UniProtKB-UniRule"/>
</dbReference>
<keyword evidence="10" id="KW-1185">Reference proteome</keyword>
<gene>
    <name evidence="7 9" type="primary">hisI</name>
    <name evidence="9" type="ORF">FTO68_03620</name>
</gene>
<dbReference type="EMBL" id="VOTZ01000005">
    <property type="protein sequence ID" value="MCQ1538080.1"/>
    <property type="molecule type" value="Genomic_DNA"/>
</dbReference>
<accession>A0ABD4TL98</accession>
<sequence length="138" mass="15732">MPHRRHTLYPYDGVYGGVTGLIELIFQDGLIPVVVQDAETREVLMVAWADKAAVSLTLETGYAHYYSRSRRKIWKKGEESGHLQHVIQIRTDCDADTLLYLVSQSGAACHMGYRSCFYRSLDGTILFDRMIDPKTVYI</sequence>
<evidence type="ECO:0000256" key="1">
    <source>
        <dbReference type="ARBA" id="ARBA00000024"/>
    </source>
</evidence>
<comment type="cofactor">
    <cofactor evidence="7">
        <name>Zn(2+)</name>
        <dbReference type="ChEBI" id="CHEBI:29105"/>
    </cofactor>
    <text evidence="7">Binds 1 zinc ion per subunit.</text>
</comment>
<keyword evidence="3 7" id="KW-0963">Cytoplasm</keyword>
<keyword evidence="7" id="KW-0862">Zinc</keyword>
<evidence type="ECO:0000256" key="7">
    <source>
        <dbReference type="HAMAP-Rule" id="MF_01021"/>
    </source>
</evidence>
<dbReference type="AlphaFoldDB" id="A0ABD4TL98"/>
<evidence type="ECO:0000259" key="8">
    <source>
        <dbReference type="Pfam" id="PF01502"/>
    </source>
</evidence>
<comment type="function">
    <text evidence="7">Catalyzes the hydrolysis of the adenine ring of phosphoribosyl-AMP.</text>
</comment>
<feature type="binding site" evidence="7">
    <location>
        <position position="116"/>
    </location>
    <ligand>
        <name>Zn(2+)</name>
        <dbReference type="ChEBI" id="CHEBI:29105"/>
        <note>ligand shared between dimeric partners</note>
    </ligand>
</feature>
<keyword evidence="5 7" id="KW-0378">Hydrolase</keyword>
<dbReference type="GO" id="GO:0004636">
    <property type="term" value="F:phosphoribosyl-ATP diphosphatase activity"/>
    <property type="evidence" value="ECO:0007669"/>
    <property type="project" value="UniProtKB-ARBA"/>
</dbReference>
<feature type="binding site" evidence="7">
    <location>
        <position position="93"/>
    </location>
    <ligand>
        <name>Zn(2+)</name>
        <dbReference type="ChEBI" id="CHEBI:29105"/>
        <note>ligand shared between dimeric partners</note>
    </ligand>
</feature>
<comment type="pathway">
    <text evidence="2 7">Amino-acid biosynthesis; L-histidine biosynthesis; L-histidine from 5-phospho-alpha-D-ribose 1-diphosphate: step 3/9.</text>
</comment>
<dbReference type="InterPro" id="IPR026660">
    <property type="entry name" value="PRA-CH"/>
</dbReference>
<evidence type="ECO:0000256" key="6">
    <source>
        <dbReference type="ARBA" id="ARBA00023102"/>
    </source>
</evidence>